<dbReference type="OrthoDB" id="5318346at2759"/>
<evidence type="ECO:0000256" key="1">
    <source>
        <dbReference type="SAM" id="MobiDB-lite"/>
    </source>
</evidence>
<evidence type="ECO:0000313" key="3">
    <source>
        <dbReference type="EMBL" id="KAF4508944.1"/>
    </source>
</evidence>
<sequence>MPPHPPSPAVERPASETPEQWTYVRRKRAKGTRRNLDNRGAVPPAPRPSLRSPSAIAAEYHRIRSAWAAPPSPCCVALAALAAKSAQCCGPVSRAVCLGIGTFDPPDGGWEAKRRTYLQLIAFLVMVDELEKHTGKTIPCFFQEPVFTSADRAFIASLGHDVVDSPEGCDRVGPDTFLFGVHLYRPIYALALRNHLPALFVGTGWDVWHQVLLSESHDLHHIQEMERTYAKAAFPQDPSSTAFSSTSVYWRTAASARRHSAGGQADTESKTDRPDTPSETEVESERIA</sequence>
<accession>A0A8H4PR72</accession>
<gene>
    <name evidence="3" type="ORF">G6O67_005263</name>
</gene>
<name>A0A8H4PR72_9HYPO</name>
<feature type="domain" description="SRR1-like" evidence="2">
    <location>
        <begin position="91"/>
        <end position="250"/>
    </location>
</feature>
<dbReference type="Proteomes" id="UP000557566">
    <property type="component" value="Unassembled WGS sequence"/>
</dbReference>
<comment type="caution">
    <text evidence="3">The sequence shown here is derived from an EMBL/GenBank/DDBJ whole genome shotgun (WGS) entry which is preliminary data.</text>
</comment>
<evidence type="ECO:0000313" key="4">
    <source>
        <dbReference type="Proteomes" id="UP000557566"/>
    </source>
</evidence>
<feature type="region of interest" description="Disordered" evidence="1">
    <location>
        <begin position="254"/>
        <end position="288"/>
    </location>
</feature>
<dbReference type="AlphaFoldDB" id="A0A8H4PR72"/>
<organism evidence="3 4">
    <name type="scientific">Ophiocordyceps sinensis</name>
    <dbReference type="NCBI Taxonomy" id="72228"/>
    <lineage>
        <taxon>Eukaryota</taxon>
        <taxon>Fungi</taxon>
        <taxon>Dikarya</taxon>
        <taxon>Ascomycota</taxon>
        <taxon>Pezizomycotina</taxon>
        <taxon>Sordariomycetes</taxon>
        <taxon>Hypocreomycetidae</taxon>
        <taxon>Hypocreales</taxon>
        <taxon>Ophiocordycipitaceae</taxon>
        <taxon>Ophiocordyceps</taxon>
    </lineage>
</organism>
<feature type="region of interest" description="Disordered" evidence="1">
    <location>
        <begin position="1"/>
        <end position="53"/>
    </location>
</feature>
<dbReference type="InterPro" id="IPR012942">
    <property type="entry name" value="SRR1-like"/>
</dbReference>
<feature type="compositionally biased region" description="Basic residues" evidence="1">
    <location>
        <begin position="24"/>
        <end position="33"/>
    </location>
</feature>
<protein>
    <recommendedName>
        <fullName evidence="2">SRR1-like domain-containing protein</fullName>
    </recommendedName>
</protein>
<feature type="compositionally biased region" description="Basic and acidic residues" evidence="1">
    <location>
        <begin position="267"/>
        <end position="276"/>
    </location>
</feature>
<evidence type="ECO:0000259" key="2">
    <source>
        <dbReference type="Pfam" id="PF07985"/>
    </source>
</evidence>
<dbReference type="PANTHER" id="PTHR42080">
    <property type="entry name" value="SRR1 DOMAIN-CONTAINING PROTEIN"/>
    <property type="match status" value="1"/>
</dbReference>
<proteinExistence type="predicted"/>
<reference evidence="3 4" key="1">
    <citation type="journal article" date="2020" name="Genome Biol. Evol.">
        <title>A new high-quality draft genome assembly of the Chinese cordyceps Ophiocordyceps sinensis.</title>
        <authorList>
            <person name="Shu R."/>
            <person name="Zhang J."/>
            <person name="Meng Q."/>
            <person name="Zhang H."/>
            <person name="Zhou G."/>
            <person name="Li M."/>
            <person name="Wu P."/>
            <person name="Zhao Y."/>
            <person name="Chen C."/>
            <person name="Qin Q."/>
        </authorList>
    </citation>
    <scope>NUCLEOTIDE SEQUENCE [LARGE SCALE GENOMIC DNA]</scope>
    <source>
        <strain evidence="3 4">IOZ07</strain>
    </source>
</reference>
<dbReference type="Pfam" id="PF07985">
    <property type="entry name" value="SRR1"/>
    <property type="match status" value="1"/>
</dbReference>
<dbReference type="PANTHER" id="PTHR42080:SF1">
    <property type="entry name" value="SRR1-LIKE DOMAIN-CONTAINING PROTEIN"/>
    <property type="match status" value="1"/>
</dbReference>
<keyword evidence="4" id="KW-1185">Reference proteome</keyword>
<dbReference type="EMBL" id="JAAVMX010000005">
    <property type="protein sequence ID" value="KAF4508944.1"/>
    <property type="molecule type" value="Genomic_DNA"/>
</dbReference>